<feature type="transmembrane region" description="Helical" evidence="6">
    <location>
        <begin position="222"/>
        <end position="240"/>
    </location>
</feature>
<evidence type="ECO:0000256" key="2">
    <source>
        <dbReference type="ARBA" id="ARBA00022475"/>
    </source>
</evidence>
<accession>A0ABU8NTU7</accession>
<feature type="transmembrane region" description="Helical" evidence="6">
    <location>
        <begin position="252"/>
        <end position="278"/>
    </location>
</feature>
<evidence type="ECO:0000256" key="1">
    <source>
        <dbReference type="ARBA" id="ARBA00004651"/>
    </source>
</evidence>
<sequence>MSKSLIKKVLGNKIIVYLSSRYLIYLLQFINSIIIAVNLGPYYLGVWGFSNLIIQYFNQIDFGVTQSFNALGSIHKEDNEYVSELLGSTIIIEFVLCALACMFLILIQNSSIGLGDKYNFSHYYLVVILSIILNYFVPTLLSLLRIYGDIQIISICQSLLPILNFLFMFFFKGEVLLLIMLWLVPVSLILTVALCLIKLPIKIKFSWNFELTKKLMKKGLHLFLYSSSFYFILYSTRSFVSMKYTVEEFGLFTFAFSLANAIILLFKSFSFLVFPKLINRLSKSGKDALALISGPRQEYMTMTHLVAHLAILFFPLFIYFIPKYTGAVSMFSLTVLGLIIYNNCYGFQELLIAKGRDRKLGSIAFISLTVNVIAGLILVFYFFVPPHIAIFSIVISYFTFLFLLAIACRSILEIPVDYKEIIMDAFPIRLLVPYLFSMYVSLSSYNNYFLYIIVLLIFLVLNRKELLNIKKTIVVILNNPNLVNV</sequence>
<evidence type="ECO:0000256" key="6">
    <source>
        <dbReference type="SAM" id="Phobius"/>
    </source>
</evidence>
<organism evidence="7 8">
    <name type="scientific">Pedobacter panaciterrae</name>
    <dbReference type="NCBI Taxonomy" id="363849"/>
    <lineage>
        <taxon>Bacteria</taxon>
        <taxon>Pseudomonadati</taxon>
        <taxon>Bacteroidota</taxon>
        <taxon>Sphingobacteriia</taxon>
        <taxon>Sphingobacteriales</taxon>
        <taxon>Sphingobacteriaceae</taxon>
        <taxon>Pedobacter</taxon>
    </lineage>
</organism>
<gene>
    <name evidence="7" type="ORF">WAE58_24790</name>
</gene>
<dbReference type="PANTHER" id="PTHR30250:SF11">
    <property type="entry name" value="O-ANTIGEN TRANSPORTER-RELATED"/>
    <property type="match status" value="1"/>
</dbReference>
<evidence type="ECO:0000313" key="8">
    <source>
        <dbReference type="Proteomes" id="UP001378956"/>
    </source>
</evidence>
<feature type="transmembrane region" description="Helical" evidence="6">
    <location>
        <begin position="299"/>
        <end position="321"/>
    </location>
</feature>
<keyword evidence="5 6" id="KW-0472">Membrane</keyword>
<feature type="transmembrane region" description="Helical" evidence="6">
    <location>
        <begin position="177"/>
        <end position="201"/>
    </location>
</feature>
<feature type="transmembrane region" description="Helical" evidence="6">
    <location>
        <begin position="122"/>
        <end position="143"/>
    </location>
</feature>
<feature type="transmembrane region" description="Helical" evidence="6">
    <location>
        <begin position="360"/>
        <end position="382"/>
    </location>
</feature>
<dbReference type="Proteomes" id="UP001378956">
    <property type="component" value="Unassembled WGS sequence"/>
</dbReference>
<feature type="transmembrane region" description="Helical" evidence="6">
    <location>
        <begin position="421"/>
        <end position="439"/>
    </location>
</feature>
<feature type="transmembrane region" description="Helical" evidence="6">
    <location>
        <begin position="388"/>
        <end position="409"/>
    </location>
</feature>
<dbReference type="RefSeq" id="WP_337718102.1">
    <property type="nucleotide sequence ID" value="NZ_JBBEUB010000014.1"/>
</dbReference>
<evidence type="ECO:0000256" key="3">
    <source>
        <dbReference type="ARBA" id="ARBA00022692"/>
    </source>
</evidence>
<keyword evidence="4 6" id="KW-1133">Transmembrane helix</keyword>
<feature type="transmembrane region" description="Helical" evidence="6">
    <location>
        <begin position="85"/>
        <end position="107"/>
    </location>
</feature>
<feature type="transmembrane region" description="Helical" evidence="6">
    <location>
        <begin position="327"/>
        <end position="348"/>
    </location>
</feature>
<name>A0ABU8NTU7_9SPHI</name>
<dbReference type="PANTHER" id="PTHR30250">
    <property type="entry name" value="PST FAMILY PREDICTED COLANIC ACID TRANSPORTER"/>
    <property type="match status" value="1"/>
</dbReference>
<reference evidence="7 8" key="1">
    <citation type="submission" date="2024-03" db="EMBL/GenBank/DDBJ databases">
        <title>Sequence of Lycoming College Course Isolates.</title>
        <authorList>
            <person name="Plotts O."/>
            <person name="Newman J."/>
        </authorList>
    </citation>
    <scope>NUCLEOTIDE SEQUENCE [LARGE SCALE GENOMIC DNA]</scope>
    <source>
        <strain evidence="7 8">CJB-3</strain>
    </source>
</reference>
<evidence type="ECO:0000256" key="5">
    <source>
        <dbReference type="ARBA" id="ARBA00023136"/>
    </source>
</evidence>
<feature type="transmembrane region" description="Helical" evidence="6">
    <location>
        <begin position="22"/>
        <end position="44"/>
    </location>
</feature>
<keyword evidence="2" id="KW-1003">Cell membrane</keyword>
<keyword evidence="3 6" id="KW-0812">Transmembrane</keyword>
<dbReference type="EMBL" id="JBBEUB010000014">
    <property type="protein sequence ID" value="MEJ2905685.1"/>
    <property type="molecule type" value="Genomic_DNA"/>
</dbReference>
<proteinExistence type="predicted"/>
<feature type="transmembrane region" description="Helical" evidence="6">
    <location>
        <begin position="150"/>
        <end position="171"/>
    </location>
</feature>
<comment type="caution">
    <text evidence="7">The sequence shown here is derived from an EMBL/GenBank/DDBJ whole genome shotgun (WGS) entry which is preliminary data.</text>
</comment>
<protein>
    <recommendedName>
        <fullName evidence="9">O-antigen/teichoic acid export membrane protein</fullName>
    </recommendedName>
</protein>
<evidence type="ECO:0000313" key="7">
    <source>
        <dbReference type="EMBL" id="MEJ2905685.1"/>
    </source>
</evidence>
<keyword evidence="8" id="KW-1185">Reference proteome</keyword>
<evidence type="ECO:0008006" key="9">
    <source>
        <dbReference type="Google" id="ProtNLM"/>
    </source>
</evidence>
<dbReference type="InterPro" id="IPR050833">
    <property type="entry name" value="Poly_Biosynth_Transport"/>
</dbReference>
<comment type="subcellular location">
    <subcellularLocation>
        <location evidence="1">Cell membrane</location>
        <topology evidence="1">Multi-pass membrane protein</topology>
    </subcellularLocation>
</comment>
<feature type="transmembrane region" description="Helical" evidence="6">
    <location>
        <begin position="445"/>
        <end position="461"/>
    </location>
</feature>
<evidence type="ECO:0000256" key="4">
    <source>
        <dbReference type="ARBA" id="ARBA00022989"/>
    </source>
</evidence>